<evidence type="ECO:0000313" key="1">
    <source>
        <dbReference type="EMBL" id="KIK71974.1"/>
    </source>
</evidence>
<proteinExistence type="predicted"/>
<reference evidence="2" key="2">
    <citation type="submission" date="2015-01" db="EMBL/GenBank/DDBJ databases">
        <title>Evolutionary Origins and Diversification of the Mycorrhizal Mutualists.</title>
        <authorList>
            <consortium name="DOE Joint Genome Institute"/>
            <consortium name="Mycorrhizal Genomics Consortium"/>
            <person name="Kohler A."/>
            <person name="Kuo A."/>
            <person name="Nagy L.G."/>
            <person name="Floudas D."/>
            <person name="Copeland A."/>
            <person name="Barry K.W."/>
            <person name="Cichocki N."/>
            <person name="Veneault-Fourrey C."/>
            <person name="LaButti K."/>
            <person name="Lindquist E.A."/>
            <person name="Lipzen A."/>
            <person name="Lundell T."/>
            <person name="Morin E."/>
            <person name="Murat C."/>
            <person name="Riley R."/>
            <person name="Ohm R."/>
            <person name="Sun H."/>
            <person name="Tunlid A."/>
            <person name="Henrissat B."/>
            <person name="Grigoriev I.V."/>
            <person name="Hibbett D.S."/>
            <person name="Martin F."/>
        </authorList>
    </citation>
    <scope>NUCLEOTIDE SEQUENCE [LARGE SCALE GENOMIC DNA]</scope>
    <source>
        <strain evidence="2">Ve08.2h10</strain>
    </source>
</reference>
<dbReference type="InParanoid" id="A0A0D0CXB4"/>
<keyword evidence="2" id="KW-1185">Reference proteome</keyword>
<dbReference type="OrthoDB" id="3232711at2759"/>
<sequence>MPVPTVTEHLNLDCCRTHLDNMMDEFSRKAAQYIMEKVIVQEADGKEDWQEEHTLPFPSNIGAMQCRDTGLGYLLEQELELRQGQANKALHNIQVDLGHHSFLYQTSVRQAKHSQQQKSHAWDAVHQVNAALKLHTMIYCRSWK</sequence>
<gene>
    <name evidence="1" type="ORF">PAXRUDRAFT_22556</name>
</gene>
<organism evidence="1 2">
    <name type="scientific">Paxillus rubicundulus Ve08.2h10</name>
    <dbReference type="NCBI Taxonomy" id="930991"/>
    <lineage>
        <taxon>Eukaryota</taxon>
        <taxon>Fungi</taxon>
        <taxon>Dikarya</taxon>
        <taxon>Basidiomycota</taxon>
        <taxon>Agaricomycotina</taxon>
        <taxon>Agaricomycetes</taxon>
        <taxon>Agaricomycetidae</taxon>
        <taxon>Boletales</taxon>
        <taxon>Paxilineae</taxon>
        <taxon>Paxillaceae</taxon>
        <taxon>Paxillus</taxon>
    </lineage>
</organism>
<name>A0A0D0CXB4_9AGAM</name>
<reference evidence="1 2" key="1">
    <citation type="submission" date="2014-04" db="EMBL/GenBank/DDBJ databases">
        <authorList>
            <consortium name="DOE Joint Genome Institute"/>
            <person name="Kuo A."/>
            <person name="Kohler A."/>
            <person name="Jargeat P."/>
            <person name="Nagy L.G."/>
            <person name="Floudas D."/>
            <person name="Copeland A."/>
            <person name="Barry K.W."/>
            <person name="Cichocki N."/>
            <person name="Veneault-Fourrey C."/>
            <person name="LaButti K."/>
            <person name="Lindquist E.A."/>
            <person name="Lipzen A."/>
            <person name="Lundell T."/>
            <person name="Morin E."/>
            <person name="Murat C."/>
            <person name="Sun H."/>
            <person name="Tunlid A."/>
            <person name="Henrissat B."/>
            <person name="Grigoriev I.V."/>
            <person name="Hibbett D.S."/>
            <person name="Martin F."/>
            <person name="Nordberg H.P."/>
            <person name="Cantor M.N."/>
            <person name="Hua S.X."/>
        </authorList>
    </citation>
    <scope>NUCLEOTIDE SEQUENCE [LARGE SCALE GENOMIC DNA]</scope>
    <source>
        <strain evidence="1 2">Ve08.2h10</strain>
    </source>
</reference>
<protein>
    <submittedName>
        <fullName evidence="1">Uncharacterized protein</fullName>
    </submittedName>
</protein>
<dbReference type="EMBL" id="KN831391">
    <property type="protein sequence ID" value="KIK71974.1"/>
    <property type="molecule type" value="Genomic_DNA"/>
</dbReference>
<dbReference type="HOGENOM" id="CLU_1797105_0_0_1"/>
<dbReference type="AlphaFoldDB" id="A0A0D0CXB4"/>
<dbReference type="Proteomes" id="UP000054538">
    <property type="component" value="Unassembled WGS sequence"/>
</dbReference>
<evidence type="ECO:0000313" key="2">
    <source>
        <dbReference type="Proteomes" id="UP000054538"/>
    </source>
</evidence>
<accession>A0A0D0CXB4</accession>